<keyword evidence="3" id="KW-1185">Reference proteome</keyword>
<protein>
    <submittedName>
        <fullName evidence="2">PTS sugar transporter subunit IIA</fullName>
    </submittedName>
</protein>
<dbReference type="RefSeq" id="WP_420068587.1">
    <property type="nucleotide sequence ID" value="NZ_JBCHKQ010000001.1"/>
</dbReference>
<dbReference type="InterPro" id="IPR051541">
    <property type="entry name" value="PTS_SugarTrans_NitroReg"/>
</dbReference>
<dbReference type="EMBL" id="JBCHKQ010000001">
    <property type="protein sequence ID" value="MEM5947134.1"/>
    <property type="molecule type" value="Genomic_DNA"/>
</dbReference>
<comment type="caution">
    <text evidence="2">The sequence shown here is derived from an EMBL/GenBank/DDBJ whole genome shotgun (WGS) entry which is preliminary data.</text>
</comment>
<organism evidence="2 3">
    <name type="scientific">Rarispira pelagica</name>
    <dbReference type="NCBI Taxonomy" id="3141764"/>
    <lineage>
        <taxon>Bacteria</taxon>
        <taxon>Pseudomonadati</taxon>
        <taxon>Spirochaetota</taxon>
        <taxon>Spirochaetia</taxon>
        <taxon>Winmispirales</taxon>
        <taxon>Winmispiraceae</taxon>
        <taxon>Rarispira</taxon>
    </lineage>
</organism>
<dbReference type="InterPro" id="IPR002178">
    <property type="entry name" value="PTS_EIIA_type-2_dom"/>
</dbReference>
<dbReference type="Proteomes" id="UP001466331">
    <property type="component" value="Unassembled WGS sequence"/>
</dbReference>
<dbReference type="PANTHER" id="PTHR47738">
    <property type="entry name" value="PTS SYSTEM FRUCTOSE-LIKE EIIA COMPONENT-RELATED"/>
    <property type="match status" value="1"/>
</dbReference>
<evidence type="ECO:0000313" key="2">
    <source>
        <dbReference type="EMBL" id="MEM5947134.1"/>
    </source>
</evidence>
<dbReference type="Pfam" id="PF00359">
    <property type="entry name" value="PTS_EIIA_2"/>
    <property type="match status" value="1"/>
</dbReference>
<accession>A0ABU9U8Y8</accession>
<reference evidence="2 3" key="1">
    <citation type="submission" date="2024-03" db="EMBL/GenBank/DDBJ databases">
        <title>Ignisphaera cupida sp. nov., a hyperthermophilic hydrolytic archaeon from a hot spring of Kamchatka, and proposal of Ignisphaeraceae fam. nov.</title>
        <authorList>
            <person name="Podosokorskaya O.A."/>
            <person name="Elcheninov A.G."/>
            <person name="Maltseva A.I."/>
            <person name="Zayulina K.S."/>
            <person name="Novikov A."/>
            <person name="Merkel A.Y."/>
        </authorList>
    </citation>
    <scope>NUCLEOTIDE SEQUENCE [LARGE SCALE GENOMIC DNA]</scope>
    <source>
        <strain evidence="2 3">38H-sp</strain>
    </source>
</reference>
<keyword evidence="2" id="KW-0762">Sugar transport</keyword>
<proteinExistence type="predicted"/>
<dbReference type="CDD" id="cd00211">
    <property type="entry name" value="PTS_IIA_fru"/>
    <property type="match status" value="1"/>
</dbReference>
<dbReference type="PROSITE" id="PS51094">
    <property type="entry name" value="PTS_EIIA_TYPE_2"/>
    <property type="match status" value="1"/>
</dbReference>
<evidence type="ECO:0000259" key="1">
    <source>
        <dbReference type="PROSITE" id="PS51094"/>
    </source>
</evidence>
<dbReference type="Gene3D" id="3.40.930.10">
    <property type="entry name" value="Mannitol-specific EII, Chain A"/>
    <property type="match status" value="1"/>
</dbReference>
<feature type="domain" description="PTS EIIA type-2" evidence="1">
    <location>
        <begin position="6"/>
        <end position="150"/>
    </location>
</feature>
<dbReference type="PANTHER" id="PTHR47738:SF1">
    <property type="entry name" value="NITROGEN REGULATORY PROTEIN"/>
    <property type="match status" value="1"/>
</dbReference>
<gene>
    <name evidence="2" type="ORF">WKV44_01100</name>
</gene>
<dbReference type="InterPro" id="IPR016152">
    <property type="entry name" value="PTrfase/Anion_transptr"/>
</dbReference>
<name>A0ABU9U8Y8_9SPIR</name>
<dbReference type="SUPFAM" id="SSF55804">
    <property type="entry name" value="Phoshotransferase/anion transport protein"/>
    <property type="match status" value="1"/>
</dbReference>
<keyword evidence="2" id="KW-0813">Transport</keyword>
<evidence type="ECO:0000313" key="3">
    <source>
        <dbReference type="Proteomes" id="UP001466331"/>
    </source>
</evidence>
<sequence length="150" mass="16828">MSESYKKYLSKNSVFFLNVKTKTELLDAMASRVVAEDSSLDKSELVTKLEEREELMSTGMGLGIGVPHLRYSAIKNPRVLVGICRSGIQDYESMDGQPVKIVAMILVGESQHQEYLKILSELMKKLKQDDVRKKILSASSPEEVYNILIG</sequence>